<evidence type="ECO:0000313" key="2">
    <source>
        <dbReference type="Proteomes" id="UP000558192"/>
    </source>
</evidence>
<evidence type="ECO:0000313" key="1">
    <source>
        <dbReference type="EMBL" id="NJC06534.1"/>
    </source>
</evidence>
<reference evidence="1 2" key="1">
    <citation type="submission" date="2020-03" db="EMBL/GenBank/DDBJ databases">
        <title>Genomic Encyclopedia of Type Strains, Phase IV (KMG-IV): sequencing the most valuable type-strain genomes for metagenomic binning, comparative biology and taxonomic classification.</title>
        <authorList>
            <person name="Goeker M."/>
        </authorList>
    </citation>
    <scope>NUCLEOTIDE SEQUENCE [LARGE SCALE GENOMIC DNA]</scope>
    <source>
        <strain evidence="1 2">DSM 16846</strain>
    </source>
</reference>
<sequence length="143" mass="16104">MAWWSTSEGRAQELARRDRPLSERFDKFVVRQEGCWGWTGCHNGIGYGYLRINKKTRLATHVSLELAGRPQPSPSHMACHTCDNPICTNPEHLWWGTQAENMQDAKTKGRTRNGQSATVSRDADHALAFLREAGAPFIDRPGL</sequence>
<dbReference type="Gene3D" id="3.90.75.10">
    <property type="entry name" value="Homing Intron 3 (I-ppo) Encoded Endonuclease, Chain A"/>
    <property type="match status" value="1"/>
</dbReference>
<dbReference type="InterPro" id="IPR044925">
    <property type="entry name" value="His-Me_finger_sf"/>
</dbReference>
<keyword evidence="2" id="KW-1185">Reference proteome</keyword>
<dbReference type="SUPFAM" id="SSF54060">
    <property type="entry name" value="His-Me finger endonucleases"/>
    <property type="match status" value="1"/>
</dbReference>
<name>A0A7X6BGK0_9SPHN</name>
<dbReference type="AlphaFoldDB" id="A0A7X6BGK0"/>
<comment type="caution">
    <text evidence="1">The sequence shown here is derived from an EMBL/GenBank/DDBJ whole genome shotgun (WGS) entry which is preliminary data.</text>
</comment>
<proteinExistence type="predicted"/>
<dbReference type="EMBL" id="JAATJC010000001">
    <property type="protein sequence ID" value="NJC06534.1"/>
    <property type="molecule type" value="Genomic_DNA"/>
</dbReference>
<dbReference type="InterPro" id="IPR044930">
    <property type="entry name" value="Homing_endonuclease_His-Me"/>
</dbReference>
<evidence type="ECO:0008006" key="3">
    <source>
        <dbReference type="Google" id="ProtNLM"/>
    </source>
</evidence>
<protein>
    <recommendedName>
        <fullName evidence="3">HNH nuclease domain-containing protein</fullName>
    </recommendedName>
</protein>
<dbReference type="GO" id="GO:0004519">
    <property type="term" value="F:endonuclease activity"/>
    <property type="evidence" value="ECO:0007669"/>
    <property type="project" value="InterPro"/>
</dbReference>
<dbReference type="Proteomes" id="UP000558192">
    <property type="component" value="Unassembled WGS sequence"/>
</dbReference>
<accession>A0A7X6BGK0</accession>
<gene>
    <name evidence="1" type="ORF">GGQ97_002327</name>
</gene>
<organism evidence="1 2">
    <name type="scientific">Sphingomonas kaistensis</name>
    <dbReference type="NCBI Taxonomy" id="298708"/>
    <lineage>
        <taxon>Bacteria</taxon>
        <taxon>Pseudomonadati</taxon>
        <taxon>Pseudomonadota</taxon>
        <taxon>Alphaproteobacteria</taxon>
        <taxon>Sphingomonadales</taxon>
        <taxon>Sphingomonadaceae</taxon>
        <taxon>Sphingomonas</taxon>
    </lineage>
</organism>
<dbReference type="RefSeq" id="WP_168069811.1">
    <property type="nucleotide sequence ID" value="NZ_JAATJC010000001.1"/>
</dbReference>